<dbReference type="Gene3D" id="3.20.20.370">
    <property type="entry name" value="Glycoside hydrolase/deacetylase"/>
    <property type="match status" value="1"/>
</dbReference>
<feature type="domain" description="Chitin-binding type-1" evidence="11">
    <location>
        <begin position="494"/>
        <end position="538"/>
    </location>
</feature>
<feature type="disulfide bond" evidence="8">
    <location>
        <begin position="99"/>
        <end position="113"/>
    </location>
</feature>
<keyword evidence="14" id="KW-1185">Reference proteome</keyword>
<evidence type="ECO:0000256" key="9">
    <source>
        <dbReference type="SAM" id="MobiDB-lite"/>
    </source>
</evidence>
<evidence type="ECO:0000256" key="6">
    <source>
        <dbReference type="ARBA" id="ARBA00023277"/>
    </source>
</evidence>
<proteinExistence type="predicted"/>
<dbReference type="InterPro" id="IPR002509">
    <property type="entry name" value="NODB_dom"/>
</dbReference>
<comment type="cofactor">
    <cofactor evidence="1">
        <name>Co(2+)</name>
        <dbReference type="ChEBI" id="CHEBI:48828"/>
    </cofactor>
</comment>
<dbReference type="GO" id="GO:0008061">
    <property type="term" value="F:chitin binding"/>
    <property type="evidence" value="ECO:0007669"/>
    <property type="project" value="UniProtKB-UniRule"/>
</dbReference>
<evidence type="ECO:0000259" key="12">
    <source>
        <dbReference type="PROSITE" id="PS51677"/>
    </source>
</evidence>
<dbReference type="EMBL" id="KZ613518">
    <property type="protein sequence ID" value="PMD14846.1"/>
    <property type="molecule type" value="Genomic_DNA"/>
</dbReference>
<dbReference type="PANTHER" id="PTHR46471:SF2">
    <property type="entry name" value="CHITIN DEACETYLASE-RELATED"/>
    <property type="match status" value="1"/>
</dbReference>
<keyword evidence="5" id="KW-0378">Hydrolase</keyword>
<feature type="chain" id="PRO_5014473691" evidence="10">
    <location>
        <begin position="20"/>
        <end position="645"/>
    </location>
</feature>
<reference evidence="13 14" key="1">
    <citation type="submission" date="2016-05" db="EMBL/GenBank/DDBJ databases">
        <title>A degradative enzymes factory behind the ericoid mycorrhizal symbiosis.</title>
        <authorList>
            <consortium name="DOE Joint Genome Institute"/>
            <person name="Martino E."/>
            <person name="Morin E."/>
            <person name="Grelet G."/>
            <person name="Kuo A."/>
            <person name="Kohler A."/>
            <person name="Daghino S."/>
            <person name="Barry K."/>
            <person name="Choi C."/>
            <person name="Cichocki N."/>
            <person name="Clum A."/>
            <person name="Copeland A."/>
            <person name="Hainaut M."/>
            <person name="Haridas S."/>
            <person name="Labutti K."/>
            <person name="Lindquist E."/>
            <person name="Lipzen A."/>
            <person name="Khouja H.-R."/>
            <person name="Murat C."/>
            <person name="Ohm R."/>
            <person name="Olson A."/>
            <person name="Spatafora J."/>
            <person name="Veneault-Fourrey C."/>
            <person name="Henrissat B."/>
            <person name="Grigoriev I."/>
            <person name="Martin F."/>
            <person name="Perotto S."/>
        </authorList>
    </citation>
    <scope>NUCLEOTIDE SEQUENCE [LARGE SCALE GENOMIC DNA]</scope>
    <source>
        <strain evidence="13 14">UAMH 7357</strain>
    </source>
</reference>
<evidence type="ECO:0000256" key="2">
    <source>
        <dbReference type="ARBA" id="ARBA00022669"/>
    </source>
</evidence>
<evidence type="ECO:0000259" key="11">
    <source>
        <dbReference type="PROSITE" id="PS50941"/>
    </source>
</evidence>
<dbReference type="AlphaFoldDB" id="A0A2J6PLT5"/>
<evidence type="ECO:0000313" key="14">
    <source>
        <dbReference type="Proteomes" id="UP000235672"/>
    </source>
</evidence>
<organism evidence="13 14">
    <name type="scientific">Hyaloscypha hepaticicola</name>
    <dbReference type="NCBI Taxonomy" id="2082293"/>
    <lineage>
        <taxon>Eukaryota</taxon>
        <taxon>Fungi</taxon>
        <taxon>Dikarya</taxon>
        <taxon>Ascomycota</taxon>
        <taxon>Pezizomycotina</taxon>
        <taxon>Leotiomycetes</taxon>
        <taxon>Helotiales</taxon>
        <taxon>Hyaloscyphaceae</taxon>
        <taxon>Hyaloscypha</taxon>
    </lineage>
</organism>
<feature type="signal peptide" evidence="10">
    <location>
        <begin position="1"/>
        <end position="19"/>
    </location>
</feature>
<dbReference type="CDD" id="cd10951">
    <property type="entry name" value="CE4_ClCDA_like"/>
    <property type="match status" value="1"/>
</dbReference>
<feature type="disulfide bond" evidence="8">
    <location>
        <begin position="94"/>
        <end position="106"/>
    </location>
</feature>
<gene>
    <name evidence="13" type="ORF">NA56DRAFT_364844</name>
</gene>
<sequence>MKYTTLVVGALASIATVAAHDDPREGHAGIPKMLGARKFWAELRAKNALPEVLKHEKAAPVVKEKRKVDAELELEPRQTGIDPTGQCGPGYGVCPTGQCCSIEGWCGLGIDYCAAPDCQFLYGTACDANTVPAGASTAGIARPWIGNVPYGGAGIYDCVVDGDVAFTFDDGPYNYTSDLLDKLLVYNAKATFMVTGNNLGKGPIDTTPEWEAILNRMIAEGHQIASHSWSHQNLTSLDPVHFNHQVIYNEMAFNNILGYFPTYFRPPYSECNDTCSTILGNLGYHVTYFDLDTEGYLNDSPTLIQNSKNIWDAAINGANNKTTSFLEIEHDIHYQTVYNLTDYILASMYSHGFKSVTVGQCLGDPAVNWYRSGNPNAPVPPATQQISSDGTCSAQITCYGSTFGNCCSSAGWCGSTSAYCGAGCQLASGNCTSTSSSSSAIKSTSSTKTSTKSTSSSTKVTTTSTTAKTTSNTSKTSSTASSKTSTASQAISTDGTCGTTITCIGSTFGNCCSQYGYCGSASTYCGAGCNPVGGYCGTSSSSSSVKASSSSSKSSSSSSKSSSTSTKPTTTSTSTTKKTSSSTTSSATTKSTLKVSADGTCAGTTGYTCQGSTYGNCCSQYGWCGSTSAYCLTTNGCQSGFGTCS</sequence>
<dbReference type="PROSITE" id="PS51677">
    <property type="entry name" value="NODB"/>
    <property type="match status" value="1"/>
</dbReference>
<keyword evidence="6" id="KW-0119">Carbohydrate metabolism</keyword>
<feature type="domain" description="Chitin-binding type-1" evidence="11">
    <location>
        <begin position="598"/>
        <end position="645"/>
    </location>
</feature>
<feature type="disulfide bond" evidence="8">
    <location>
        <begin position="392"/>
        <end position="407"/>
    </location>
</feature>
<name>A0A2J6PLT5_9HELO</name>
<feature type="disulfide bond" evidence="8">
    <location>
        <begin position="617"/>
        <end position="631"/>
    </location>
</feature>
<dbReference type="GO" id="GO:0016810">
    <property type="term" value="F:hydrolase activity, acting on carbon-nitrogen (but not peptide) bonds"/>
    <property type="evidence" value="ECO:0007669"/>
    <property type="project" value="InterPro"/>
</dbReference>
<feature type="disulfide bond" evidence="8">
    <location>
        <begin position="497"/>
        <end position="512"/>
    </location>
</feature>
<feature type="domain" description="Chitin-binding type-1" evidence="11">
    <location>
        <begin position="84"/>
        <end position="128"/>
    </location>
</feature>
<dbReference type="InterPro" id="IPR011330">
    <property type="entry name" value="Glyco_hydro/deAcase_b/a-brl"/>
</dbReference>
<dbReference type="PROSITE" id="PS00026">
    <property type="entry name" value="CHIT_BIND_I_1"/>
    <property type="match status" value="1"/>
</dbReference>
<dbReference type="PROSITE" id="PS50941">
    <property type="entry name" value="CHIT_BIND_I_2"/>
    <property type="match status" value="4"/>
</dbReference>
<keyword evidence="3" id="KW-0479">Metal-binding</keyword>
<dbReference type="OrthoDB" id="407355at2759"/>
<dbReference type="Gene3D" id="3.30.60.10">
    <property type="entry name" value="Endochitinase-like"/>
    <property type="match status" value="4"/>
</dbReference>
<dbReference type="Pfam" id="PF01522">
    <property type="entry name" value="Polysacc_deac_1"/>
    <property type="match status" value="1"/>
</dbReference>
<dbReference type="STRING" id="1745343.A0A2J6PLT5"/>
<feature type="domain" description="Chitin-binding type-1" evidence="11">
    <location>
        <begin position="389"/>
        <end position="433"/>
    </location>
</feature>
<dbReference type="InterPro" id="IPR018371">
    <property type="entry name" value="Chitin-binding_1_CS"/>
</dbReference>
<feature type="disulfide bond" evidence="8">
    <location>
        <begin position="406"/>
        <end position="420"/>
    </location>
</feature>
<dbReference type="Proteomes" id="UP000235672">
    <property type="component" value="Unassembled WGS sequence"/>
</dbReference>
<feature type="domain" description="NodB homology" evidence="12">
    <location>
        <begin position="162"/>
        <end position="356"/>
    </location>
</feature>
<evidence type="ECO:0000256" key="5">
    <source>
        <dbReference type="ARBA" id="ARBA00022801"/>
    </source>
</evidence>
<evidence type="ECO:0000256" key="3">
    <source>
        <dbReference type="ARBA" id="ARBA00022723"/>
    </source>
</evidence>
<feature type="disulfide bond" evidence="8">
    <location>
        <begin position="511"/>
        <end position="525"/>
    </location>
</feature>
<keyword evidence="4 10" id="KW-0732">Signal</keyword>
<dbReference type="PANTHER" id="PTHR46471">
    <property type="entry name" value="CHITIN DEACETYLASE"/>
    <property type="match status" value="1"/>
</dbReference>
<dbReference type="GO" id="GO:0046872">
    <property type="term" value="F:metal ion binding"/>
    <property type="evidence" value="ECO:0007669"/>
    <property type="project" value="UniProtKB-KW"/>
</dbReference>
<keyword evidence="8" id="KW-1015">Disulfide bond</keyword>
<keyword evidence="7" id="KW-0170">Cobalt</keyword>
<evidence type="ECO:0000256" key="4">
    <source>
        <dbReference type="ARBA" id="ARBA00022729"/>
    </source>
</evidence>
<evidence type="ECO:0000256" key="7">
    <source>
        <dbReference type="ARBA" id="ARBA00023285"/>
    </source>
</evidence>
<dbReference type="SMART" id="SM00270">
    <property type="entry name" value="ChtBD1"/>
    <property type="match status" value="4"/>
</dbReference>
<evidence type="ECO:0000256" key="10">
    <source>
        <dbReference type="SAM" id="SignalP"/>
    </source>
</evidence>
<accession>A0A2J6PLT5</accession>
<feature type="region of interest" description="Disordered" evidence="9">
    <location>
        <begin position="433"/>
        <end position="458"/>
    </location>
</feature>
<evidence type="ECO:0000313" key="13">
    <source>
        <dbReference type="EMBL" id="PMD14846.1"/>
    </source>
</evidence>
<evidence type="ECO:0000256" key="8">
    <source>
        <dbReference type="PROSITE-ProRule" id="PRU00261"/>
    </source>
</evidence>
<keyword evidence="2 8" id="KW-0147">Chitin-binding</keyword>
<dbReference type="InterPro" id="IPR001002">
    <property type="entry name" value="Chitin-bd_1"/>
</dbReference>
<evidence type="ECO:0000256" key="1">
    <source>
        <dbReference type="ARBA" id="ARBA00001941"/>
    </source>
</evidence>
<dbReference type="SUPFAM" id="SSF88713">
    <property type="entry name" value="Glycoside hydrolase/deacetylase"/>
    <property type="match status" value="1"/>
</dbReference>
<dbReference type="SUPFAM" id="SSF57016">
    <property type="entry name" value="Plant lectins/antimicrobial peptides"/>
    <property type="match status" value="4"/>
</dbReference>
<dbReference type="InterPro" id="IPR036861">
    <property type="entry name" value="Endochitinase-like_sf"/>
</dbReference>
<protein>
    <submittedName>
        <fullName evidence="13">Carbohydrate esterase family 4 protein</fullName>
    </submittedName>
</protein>
<dbReference type="GO" id="GO:0005975">
    <property type="term" value="P:carbohydrate metabolic process"/>
    <property type="evidence" value="ECO:0007669"/>
    <property type="project" value="InterPro"/>
</dbReference>
<feature type="region of interest" description="Disordered" evidence="9">
    <location>
        <begin position="548"/>
        <end position="585"/>
    </location>
</feature>
<dbReference type="CDD" id="cd00035">
    <property type="entry name" value="ChtBD1"/>
    <property type="match status" value="1"/>
</dbReference>
<comment type="caution">
    <text evidence="8">Lacks conserved residue(s) required for the propagation of feature annotation.</text>
</comment>
<dbReference type="CDD" id="cd11618">
    <property type="entry name" value="ChtBD1_1"/>
    <property type="match status" value="3"/>
</dbReference>